<dbReference type="STRING" id="35608.A0A2U1MBP8"/>
<evidence type="ECO:0000313" key="1">
    <source>
        <dbReference type="EMBL" id="PWA58680.1"/>
    </source>
</evidence>
<dbReference type="OrthoDB" id="10064100at2759"/>
<reference evidence="1 2" key="1">
    <citation type="journal article" date="2018" name="Mol. Plant">
        <title>The genome of Artemisia annua provides insight into the evolution of Asteraceae family and artemisinin biosynthesis.</title>
        <authorList>
            <person name="Shen Q."/>
            <person name="Zhang L."/>
            <person name="Liao Z."/>
            <person name="Wang S."/>
            <person name="Yan T."/>
            <person name="Shi P."/>
            <person name="Liu M."/>
            <person name="Fu X."/>
            <person name="Pan Q."/>
            <person name="Wang Y."/>
            <person name="Lv Z."/>
            <person name="Lu X."/>
            <person name="Zhang F."/>
            <person name="Jiang W."/>
            <person name="Ma Y."/>
            <person name="Chen M."/>
            <person name="Hao X."/>
            <person name="Li L."/>
            <person name="Tang Y."/>
            <person name="Lv G."/>
            <person name="Zhou Y."/>
            <person name="Sun X."/>
            <person name="Brodelius P.E."/>
            <person name="Rose J.K.C."/>
            <person name="Tang K."/>
        </authorList>
    </citation>
    <scope>NUCLEOTIDE SEQUENCE [LARGE SCALE GENOMIC DNA]</scope>
    <source>
        <strain evidence="2">cv. Huhao1</strain>
        <tissue evidence="1">Leaf</tissue>
    </source>
</reference>
<name>A0A2U1MBP8_ARTAN</name>
<dbReference type="Proteomes" id="UP000245207">
    <property type="component" value="Unassembled WGS sequence"/>
</dbReference>
<gene>
    <name evidence="1" type="ORF">CTI12_AA397260</name>
</gene>
<comment type="caution">
    <text evidence="1">The sequence shown here is derived from an EMBL/GenBank/DDBJ whole genome shotgun (WGS) entry which is preliminary data.</text>
</comment>
<evidence type="ECO:0000313" key="2">
    <source>
        <dbReference type="Proteomes" id="UP000245207"/>
    </source>
</evidence>
<accession>A0A2U1MBP8</accession>
<protein>
    <submittedName>
        <fullName evidence="1">Plant U-box 45</fullName>
    </submittedName>
</protein>
<keyword evidence="2" id="KW-1185">Reference proteome</keyword>
<organism evidence="1 2">
    <name type="scientific">Artemisia annua</name>
    <name type="common">Sweet wormwood</name>
    <dbReference type="NCBI Taxonomy" id="35608"/>
    <lineage>
        <taxon>Eukaryota</taxon>
        <taxon>Viridiplantae</taxon>
        <taxon>Streptophyta</taxon>
        <taxon>Embryophyta</taxon>
        <taxon>Tracheophyta</taxon>
        <taxon>Spermatophyta</taxon>
        <taxon>Magnoliopsida</taxon>
        <taxon>eudicotyledons</taxon>
        <taxon>Gunneridae</taxon>
        <taxon>Pentapetalae</taxon>
        <taxon>asterids</taxon>
        <taxon>campanulids</taxon>
        <taxon>Asterales</taxon>
        <taxon>Asteraceae</taxon>
        <taxon>Asteroideae</taxon>
        <taxon>Anthemideae</taxon>
        <taxon>Artemisiinae</taxon>
        <taxon>Artemisia</taxon>
    </lineage>
</organism>
<dbReference type="EMBL" id="PKPP01005828">
    <property type="protein sequence ID" value="PWA58680.1"/>
    <property type="molecule type" value="Genomic_DNA"/>
</dbReference>
<proteinExistence type="predicted"/>
<dbReference type="AlphaFoldDB" id="A0A2U1MBP8"/>
<sequence>MKLQCLFRLFNKLLMTRDNELFKMQLLSDVDDFQTKTILQHCAECSKIYLAITGNSVVLKFEKARSALEDGLRRVEDIVPQTIGVSLSVKVQFVQGQEEKAEA</sequence>